<keyword evidence="4 5" id="KW-0472">Membrane</keyword>
<feature type="transmembrane region" description="Helical" evidence="5">
    <location>
        <begin position="7"/>
        <end position="26"/>
    </location>
</feature>
<dbReference type="SUPFAM" id="SSF161084">
    <property type="entry name" value="MAPEG domain-like"/>
    <property type="match status" value="1"/>
</dbReference>
<dbReference type="GO" id="GO:0016020">
    <property type="term" value="C:membrane"/>
    <property type="evidence" value="ECO:0007669"/>
    <property type="project" value="UniProtKB-SubCell"/>
</dbReference>
<dbReference type="OrthoDB" id="7743618at2"/>
<evidence type="ECO:0000256" key="3">
    <source>
        <dbReference type="ARBA" id="ARBA00022989"/>
    </source>
</evidence>
<keyword evidence="7" id="KW-1185">Reference proteome</keyword>
<dbReference type="InterPro" id="IPR023352">
    <property type="entry name" value="MAPEG-like_dom_sf"/>
</dbReference>
<gene>
    <name evidence="6" type="ORF">SAMN02745824_3034</name>
</gene>
<dbReference type="InterPro" id="IPR001129">
    <property type="entry name" value="Membr-assoc_MAPEG"/>
</dbReference>
<evidence type="ECO:0000313" key="6">
    <source>
        <dbReference type="EMBL" id="SIO12225.1"/>
    </source>
</evidence>
<organism evidence="6 7">
    <name type="scientific">Parasphingorhabdus marina DSM 22363</name>
    <dbReference type="NCBI Taxonomy" id="1123272"/>
    <lineage>
        <taxon>Bacteria</taxon>
        <taxon>Pseudomonadati</taxon>
        <taxon>Pseudomonadota</taxon>
        <taxon>Alphaproteobacteria</taxon>
        <taxon>Sphingomonadales</taxon>
        <taxon>Sphingomonadaceae</taxon>
        <taxon>Parasphingorhabdus</taxon>
    </lineage>
</organism>
<reference evidence="7" key="1">
    <citation type="submission" date="2016-11" db="EMBL/GenBank/DDBJ databases">
        <authorList>
            <person name="Varghese N."/>
            <person name="Submissions S."/>
        </authorList>
    </citation>
    <scope>NUCLEOTIDE SEQUENCE [LARGE SCALE GENOMIC DNA]</scope>
    <source>
        <strain evidence="7">DSM 22363</strain>
    </source>
</reference>
<evidence type="ECO:0000256" key="1">
    <source>
        <dbReference type="ARBA" id="ARBA00004370"/>
    </source>
</evidence>
<protein>
    <submittedName>
        <fullName evidence="6">Uncharacterized conserved protein, MAPEG superfamily</fullName>
    </submittedName>
</protein>
<dbReference type="Proteomes" id="UP000185192">
    <property type="component" value="Unassembled WGS sequence"/>
</dbReference>
<name>A0A1N6GXX2_9SPHN</name>
<dbReference type="AlphaFoldDB" id="A0A1N6GXX2"/>
<dbReference type="STRING" id="1123272.SAMN02745824_3034"/>
<evidence type="ECO:0000256" key="4">
    <source>
        <dbReference type="ARBA" id="ARBA00023136"/>
    </source>
</evidence>
<comment type="subcellular location">
    <subcellularLocation>
        <location evidence="1">Membrane</location>
    </subcellularLocation>
</comment>
<dbReference type="Gene3D" id="1.20.120.550">
    <property type="entry name" value="Membrane associated eicosanoid/glutathione metabolism-like domain"/>
    <property type="match status" value="1"/>
</dbReference>
<evidence type="ECO:0000313" key="7">
    <source>
        <dbReference type="Proteomes" id="UP000185192"/>
    </source>
</evidence>
<dbReference type="RefSeq" id="WP_074205965.1">
    <property type="nucleotide sequence ID" value="NZ_FSQW01000002.1"/>
</dbReference>
<dbReference type="Pfam" id="PF01124">
    <property type="entry name" value="MAPEG"/>
    <property type="match status" value="1"/>
</dbReference>
<feature type="transmembrane region" description="Helical" evidence="5">
    <location>
        <begin position="85"/>
        <end position="104"/>
    </location>
</feature>
<dbReference type="EMBL" id="FSQW01000002">
    <property type="protein sequence ID" value="SIO12225.1"/>
    <property type="molecule type" value="Genomic_DNA"/>
</dbReference>
<feature type="transmembrane region" description="Helical" evidence="5">
    <location>
        <begin position="60"/>
        <end position="78"/>
    </location>
</feature>
<proteinExistence type="predicted"/>
<evidence type="ECO:0000256" key="5">
    <source>
        <dbReference type="SAM" id="Phobius"/>
    </source>
</evidence>
<keyword evidence="3 5" id="KW-1133">Transmembrane helix</keyword>
<accession>A0A1N6GXX2</accession>
<evidence type="ECO:0000256" key="2">
    <source>
        <dbReference type="ARBA" id="ARBA00022692"/>
    </source>
</evidence>
<feature type="transmembrane region" description="Helical" evidence="5">
    <location>
        <begin position="110"/>
        <end position="128"/>
    </location>
</feature>
<sequence length="132" mass="14440">MTFELAVAGWLTIIYIALVMLQGGLVPGRQGFAWGLGSRDELPEKSIFQRRVDRTVANHGQAMLMFVPLLVLGELAGISNDMTRFAAGLFLTGRLFFAPLYLAGVAYWRSAAFGLTLIAMVMFLGQLLPAMI</sequence>
<keyword evidence="2 5" id="KW-0812">Transmembrane</keyword>